<dbReference type="PANTHER" id="PTHR45880:SF1">
    <property type="entry name" value="RNA-BINDING MOTIF PROTEIN, X-LINKED 2"/>
    <property type="match status" value="1"/>
</dbReference>
<dbReference type="EMBL" id="JH431152">
    <property type="status" value="NOT_ANNOTATED_CDS"/>
    <property type="molecule type" value="Genomic_DNA"/>
</dbReference>
<dbReference type="InterPro" id="IPR000504">
    <property type="entry name" value="RRM_dom"/>
</dbReference>
<dbReference type="OMA" id="YRRSRHY"/>
<dbReference type="InterPro" id="IPR051847">
    <property type="entry name" value="RNA_proc/Spliceosome_comp"/>
</dbReference>
<comment type="function">
    <text evidence="2">Involved in pre-mRNA splicing as component of the activated spliceosome. As a component of the minor spliceosome, involved in the splicing of U12-type introns in pre-mRNAs.</text>
</comment>
<reference evidence="9" key="2">
    <citation type="submission" date="2015-02" db="UniProtKB">
        <authorList>
            <consortium name="EnsemblMetazoa"/>
        </authorList>
    </citation>
    <scope>IDENTIFICATION</scope>
</reference>
<evidence type="ECO:0000256" key="6">
    <source>
        <dbReference type="PROSITE-ProRule" id="PRU00176"/>
    </source>
</evidence>
<feature type="compositionally biased region" description="Low complexity" evidence="7">
    <location>
        <begin position="280"/>
        <end position="296"/>
    </location>
</feature>
<keyword evidence="1 6" id="KW-0694">RNA-binding</keyword>
<dbReference type="SMART" id="SM00360">
    <property type="entry name" value="RRM"/>
    <property type="match status" value="1"/>
</dbReference>
<dbReference type="FunFam" id="3.30.70.330:FF:000218">
    <property type="entry name" value="RNA-binding motif protein, X-linked 2"/>
    <property type="match status" value="1"/>
</dbReference>
<dbReference type="eggNOG" id="KOG0126">
    <property type="taxonomic scope" value="Eukaryota"/>
</dbReference>
<organism evidence="9 10">
    <name type="scientific">Strigamia maritima</name>
    <name type="common">European centipede</name>
    <name type="synonym">Geophilus maritimus</name>
    <dbReference type="NCBI Taxonomy" id="126957"/>
    <lineage>
        <taxon>Eukaryota</taxon>
        <taxon>Metazoa</taxon>
        <taxon>Ecdysozoa</taxon>
        <taxon>Arthropoda</taxon>
        <taxon>Myriapoda</taxon>
        <taxon>Chilopoda</taxon>
        <taxon>Pleurostigmophora</taxon>
        <taxon>Geophilomorpha</taxon>
        <taxon>Linotaeniidae</taxon>
        <taxon>Strigamia</taxon>
    </lineage>
</organism>
<dbReference type="EnsemblMetazoa" id="SMAR002486-RA">
    <property type="protein sequence ID" value="SMAR002486-PA"/>
    <property type="gene ID" value="SMAR002486"/>
</dbReference>
<evidence type="ECO:0000313" key="9">
    <source>
        <dbReference type="EnsemblMetazoa" id="SMAR002486-PA"/>
    </source>
</evidence>
<evidence type="ECO:0000259" key="8">
    <source>
        <dbReference type="PROSITE" id="PS50102"/>
    </source>
</evidence>
<dbReference type="InterPro" id="IPR045844">
    <property type="entry name" value="RRM_Ist3-like"/>
</dbReference>
<keyword evidence="10" id="KW-1185">Reference proteome</keyword>
<dbReference type="CDD" id="cd12411">
    <property type="entry name" value="RRM_ist3_like"/>
    <property type="match status" value="1"/>
</dbReference>
<evidence type="ECO:0000256" key="2">
    <source>
        <dbReference type="ARBA" id="ARBA00053249"/>
    </source>
</evidence>
<feature type="compositionally biased region" description="Basic and acidic residues" evidence="7">
    <location>
        <begin position="172"/>
        <end position="220"/>
    </location>
</feature>
<dbReference type="GO" id="GO:0071011">
    <property type="term" value="C:precatalytic spliceosome"/>
    <property type="evidence" value="ECO:0007669"/>
    <property type="project" value="TreeGrafter"/>
</dbReference>
<dbReference type="AlphaFoldDB" id="T1INA9"/>
<reference evidence="10" key="1">
    <citation type="submission" date="2011-05" db="EMBL/GenBank/DDBJ databases">
        <authorList>
            <person name="Richards S.R."/>
            <person name="Qu J."/>
            <person name="Jiang H."/>
            <person name="Jhangiani S.N."/>
            <person name="Agravi P."/>
            <person name="Goodspeed R."/>
            <person name="Gross S."/>
            <person name="Mandapat C."/>
            <person name="Jackson L."/>
            <person name="Mathew T."/>
            <person name="Pu L."/>
            <person name="Thornton R."/>
            <person name="Saada N."/>
            <person name="Wilczek-Boney K.B."/>
            <person name="Lee S."/>
            <person name="Kovar C."/>
            <person name="Wu Y."/>
            <person name="Scherer S.E."/>
            <person name="Worley K.C."/>
            <person name="Muzny D.M."/>
            <person name="Gibbs R."/>
        </authorList>
    </citation>
    <scope>NUCLEOTIDE SEQUENCE</scope>
    <source>
        <strain evidence="10">Brora</strain>
    </source>
</reference>
<comment type="subunit">
    <text evidence="4">Part of the activated spliceosome B/catalytic step 1 spliceosome, one of the forms of the spliceosome which has a well-formed active site but still cannot catalyze the branching reaction and is composed of at least 52 proteins, the U2, U5 and U6 snRNAs and the pre-mRNA. Component of the minor spliceosome, which splices U12-type introns.</text>
</comment>
<evidence type="ECO:0000256" key="1">
    <source>
        <dbReference type="ARBA" id="ARBA00022884"/>
    </source>
</evidence>
<dbReference type="STRING" id="126957.T1INA9"/>
<feature type="region of interest" description="Disordered" evidence="7">
    <location>
        <begin position="159"/>
        <end position="361"/>
    </location>
</feature>
<feature type="compositionally biased region" description="Basic residues" evidence="7">
    <location>
        <begin position="311"/>
        <end position="333"/>
    </location>
</feature>
<dbReference type="GO" id="GO:0000398">
    <property type="term" value="P:mRNA splicing, via spliceosome"/>
    <property type="evidence" value="ECO:0007669"/>
    <property type="project" value="InterPro"/>
</dbReference>
<dbReference type="Gene3D" id="3.30.70.330">
    <property type="match status" value="1"/>
</dbReference>
<dbReference type="GO" id="GO:0005686">
    <property type="term" value="C:U2 snRNP"/>
    <property type="evidence" value="ECO:0007669"/>
    <property type="project" value="TreeGrafter"/>
</dbReference>
<feature type="compositionally biased region" description="Basic residues" evidence="7">
    <location>
        <begin position="221"/>
        <end position="253"/>
    </location>
</feature>
<dbReference type="SUPFAM" id="SSF54928">
    <property type="entry name" value="RNA-binding domain, RBD"/>
    <property type="match status" value="1"/>
</dbReference>
<evidence type="ECO:0000256" key="3">
    <source>
        <dbReference type="ARBA" id="ARBA00061455"/>
    </source>
</evidence>
<dbReference type="PROSITE" id="PS50102">
    <property type="entry name" value="RRM"/>
    <property type="match status" value="1"/>
</dbReference>
<feature type="compositionally biased region" description="Basic residues" evidence="7">
    <location>
        <begin position="263"/>
        <end position="279"/>
    </location>
</feature>
<evidence type="ECO:0000256" key="5">
    <source>
        <dbReference type="ARBA" id="ARBA00074390"/>
    </source>
</evidence>
<proteinExistence type="inferred from homology"/>
<protein>
    <recommendedName>
        <fullName evidence="5">RNA-binding motif protein, X-linked 2</fullName>
    </recommendedName>
</protein>
<evidence type="ECO:0000313" key="10">
    <source>
        <dbReference type="Proteomes" id="UP000014500"/>
    </source>
</evidence>
<accession>T1INA9</accession>
<dbReference type="GO" id="GO:0071013">
    <property type="term" value="C:catalytic step 2 spliceosome"/>
    <property type="evidence" value="ECO:0007669"/>
    <property type="project" value="TreeGrafter"/>
</dbReference>
<dbReference type="HOGENOM" id="CLU_045495_1_0_1"/>
<feature type="compositionally biased region" description="Basic and acidic residues" evidence="7">
    <location>
        <begin position="350"/>
        <end position="361"/>
    </location>
</feature>
<dbReference type="GO" id="GO:0003723">
    <property type="term" value="F:RNA binding"/>
    <property type="evidence" value="ECO:0007669"/>
    <property type="project" value="UniProtKB-UniRule"/>
</dbReference>
<evidence type="ECO:0000256" key="4">
    <source>
        <dbReference type="ARBA" id="ARBA00064744"/>
    </source>
</evidence>
<dbReference type="InterPro" id="IPR035979">
    <property type="entry name" value="RBD_domain_sf"/>
</dbReference>
<feature type="domain" description="RRM" evidence="8">
    <location>
        <begin position="36"/>
        <end position="114"/>
    </location>
</feature>
<name>T1INA9_STRMM</name>
<evidence type="ECO:0000256" key="7">
    <source>
        <dbReference type="SAM" id="MobiDB-lite"/>
    </source>
</evidence>
<dbReference type="GO" id="GO:0005654">
    <property type="term" value="C:nucleoplasm"/>
    <property type="evidence" value="ECO:0007669"/>
    <property type="project" value="UniProtKB-ARBA"/>
</dbReference>
<comment type="similarity">
    <text evidence="3">Belongs to the IST3 family.</text>
</comment>
<dbReference type="Proteomes" id="UP000014500">
    <property type="component" value="Unassembled WGS sequence"/>
</dbReference>
<dbReference type="InterPro" id="IPR012677">
    <property type="entry name" value="Nucleotide-bd_a/b_plait_sf"/>
</dbReference>
<sequence length="361" mass="41661">MNPLSNVRLINELNKKEVRLGINEKASWHNEYKDSAWIFVGGLSYEFTEGDVVCVFSQYGEVVNINLIRDKATGKSKGYCFLCYEDQRSTVLAVDNLNGIKLSNRVIRVDHVANYKVPKDFADTDPLVKALRDEGCGPSVVKKAIDEIEIVEDEREPVLKVEKNTQRTASSRGDERKHSRDNIRIKKEKNDVVYDKHGDESNFSRRSERENNSKSVETRRNRSKTRTRPRNVSRSPPRNRARSASRSPPRTRPRSASISPPRTRPRSASRSPPRTRPRSASRSPPRNSARGASRSPTRNRTHKHQDYSSKNRQKRRRNRSRSKSPRLDRHSRKERSASASPKSRHHKRNQHSETSRHSKRT</sequence>
<dbReference type="Pfam" id="PF00076">
    <property type="entry name" value="RRM_1"/>
    <property type="match status" value="1"/>
</dbReference>
<dbReference type="PANTHER" id="PTHR45880">
    <property type="entry name" value="RNA-BINDING MOTIF PROTEIN, X-LINKED 2"/>
    <property type="match status" value="1"/>
</dbReference>